<dbReference type="GO" id="GO:0003723">
    <property type="term" value="F:RNA binding"/>
    <property type="evidence" value="ECO:0007669"/>
    <property type="project" value="UniProtKB-UniRule"/>
</dbReference>
<accession>A0A086SXL4</accession>
<feature type="region of interest" description="Disordered" evidence="2">
    <location>
        <begin position="775"/>
        <end position="795"/>
    </location>
</feature>
<feature type="region of interest" description="Disordered" evidence="2">
    <location>
        <begin position="706"/>
        <end position="751"/>
    </location>
</feature>
<feature type="region of interest" description="Disordered" evidence="2">
    <location>
        <begin position="1"/>
        <end position="27"/>
    </location>
</feature>
<protein>
    <submittedName>
        <fullName evidence="4">Putative RNA-binding protein-like protein</fullName>
    </submittedName>
</protein>
<dbReference type="PANTHER" id="PTHR23295">
    <property type="entry name" value="NUCLEAR RECEPTOR COACTIVATOR 5-RELATED"/>
    <property type="match status" value="1"/>
</dbReference>
<dbReference type="InterPro" id="IPR052600">
    <property type="entry name" value="Nuc_rcpt_coact/corep"/>
</dbReference>
<proteinExistence type="predicted"/>
<organism evidence="4 5">
    <name type="scientific">Hapsidospora chrysogenum (strain ATCC 11550 / CBS 779.69 / DSM 880 / IAM 14645 / JCM 23072 / IMI 49137)</name>
    <name type="common">Acremonium chrysogenum</name>
    <dbReference type="NCBI Taxonomy" id="857340"/>
    <lineage>
        <taxon>Eukaryota</taxon>
        <taxon>Fungi</taxon>
        <taxon>Dikarya</taxon>
        <taxon>Ascomycota</taxon>
        <taxon>Pezizomycotina</taxon>
        <taxon>Sordariomycetes</taxon>
        <taxon>Hypocreomycetidae</taxon>
        <taxon>Hypocreales</taxon>
        <taxon>Bionectriaceae</taxon>
        <taxon>Hapsidospora</taxon>
    </lineage>
</organism>
<feature type="compositionally biased region" description="Low complexity" evidence="2">
    <location>
        <begin position="809"/>
        <end position="824"/>
    </location>
</feature>
<feature type="compositionally biased region" description="Low complexity" evidence="2">
    <location>
        <begin position="246"/>
        <end position="281"/>
    </location>
</feature>
<feature type="compositionally biased region" description="Pro residues" evidence="2">
    <location>
        <begin position="733"/>
        <end position="749"/>
    </location>
</feature>
<feature type="compositionally biased region" description="Basic and acidic residues" evidence="2">
    <location>
        <begin position="568"/>
        <end position="579"/>
    </location>
</feature>
<comment type="caution">
    <text evidence="4">The sequence shown here is derived from an EMBL/GenBank/DDBJ whole genome shotgun (WGS) entry which is preliminary data.</text>
</comment>
<dbReference type="SUPFAM" id="SSF54928">
    <property type="entry name" value="RNA-binding domain, RBD"/>
    <property type="match status" value="1"/>
</dbReference>
<sequence length="864" mass="91659">MPEEPEAELRATANLSPVSPSPVHTASPLVVPTLQDTVDTIDAMVAAAAATNGDFSAGQANGVSQQPQPQQQHQPDAATPGEDDEFVDDDNDPYGDEPVTDPALAEVPPAEQPDISNDDYAKTFDSPIRPGEGVRDDDDDEVDIEGEHPQDTAADTRESNNVPPSTDAMTSHPPTTSHPIPEPSTITPSAAHLETDSAPTAESHPHSRDAGRFDSQPHVGVPAESGSEEADLRQLVAELTTQTAEPSSNSDVPVSSASTAEPPAAASSLPSSAALPSFSSLPPRPPEPNAPSQSYPAQHHPTGSKSSLSGGAAAQPTPGQPSTYVAAGPPGTAPEGVSSLPPPPATGLHASTAVQSLNAPPYPAHPTGHIADRRDDDYQSRWDQFVADERQYMSEAKWDRFPEGSRIFIGNLSSDKVSKRDVFDLFHRFGRLAQISLKSAYGFVQYHTAEEGHSAIESLQDVEIKGRRVHLEVSKAQEKSKKDRGRSPDKGRGSRDGGRRNDRFGGQRDDYRGRNHSPRRSSDFYDSRGRDRGFHDSGRGRGRSRSPGYGRNGKDSYRRRSPSPYGGSRHDPELDLPRRYGADVPDVQILLLADLDRGFVAWVEGAFHSKGLTTNNMFLHPRMPRDHVVQRQAVEGVHAIVDLDARAQSMGKMPLQVFDRSTGSTSVGFHQYVDLDPTTAVEVVLRAKAASVPSYGQPYNGGAPGGGYPHGYPSLPAQQSPPANNYYGAPQPGAYPPQHPPQQQQPPPAVSADIASLISKVDPATLQQLLAAVQPQGGAPGAPANVPPGHGHAPQVGQADLQAILSNLSGGSPAAPQHAPAHGQYGNPYGGGQAVPPGPHGQSGSGDPSAQVQNIMAHLSRYRQ</sequence>
<dbReference type="HOGENOM" id="CLU_013226_0_0_1"/>
<feature type="compositionally biased region" description="Low complexity" evidence="2">
    <location>
        <begin position="775"/>
        <end position="794"/>
    </location>
</feature>
<dbReference type="SMART" id="SM00360">
    <property type="entry name" value="RRM"/>
    <property type="match status" value="1"/>
</dbReference>
<dbReference type="Pfam" id="PF00076">
    <property type="entry name" value="RRM_1"/>
    <property type="match status" value="1"/>
</dbReference>
<dbReference type="InterPro" id="IPR035979">
    <property type="entry name" value="RBD_domain_sf"/>
</dbReference>
<gene>
    <name evidence="4" type="ORF">ACRE_074310</name>
</gene>
<feature type="compositionally biased region" description="Polar residues" evidence="2">
    <location>
        <begin position="159"/>
        <end position="169"/>
    </location>
</feature>
<feature type="compositionally biased region" description="Acidic residues" evidence="2">
    <location>
        <begin position="81"/>
        <end position="99"/>
    </location>
</feature>
<feature type="compositionally biased region" description="Low complexity" evidence="2">
    <location>
        <begin position="65"/>
        <end position="75"/>
    </location>
</feature>
<feature type="compositionally biased region" description="Basic and acidic residues" evidence="2">
    <location>
        <begin position="145"/>
        <end position="158"/>
    </location>
</feature>
<name>A0A086SXL4_HAPC1</name>
<feature type="domain" description="RRM" evidence="3">
    <location>
        <begin position="405"/>
        <end position="476"/>
    </location>
</feature>
<dbReference type="Gene3D" id="3.30.70.330">
    <property type="match status" value="1"/>
</dbReference>
<feature type="compositionally biased region" description="Basic and acidic residues" evidence="2">
    <location>
        <begin position="471"/>
        <end position="513"/>
    </location>
</feature>
<feature type="compositionally biased region" description="Low complexity" evidence="2">
    <location>
        <begin position="303"/>
        <end position="314"/>
    </location>
</feature>
<feature type="compositionally biased region" description="Basic and acidic residues" evidence="2">
    <location>
        <begin position="203"/>
        <end position="212"/>
    </location>
</feature>
<dbReference type="InterPro" id="IPR012677">
    <property type="entry name" value="Nucleotide-bd_a/b_plait_sf"/>
</dbReference>
<feature type="compositionally biased region" description="Basic and acidic residues" evidence="2">
    <location>
        <begin position="520"/>
        <end position="539"/>
    </location>
</feature>
<evidence type="ECO:0000256" key="1">
    <source>
        <dbReference type="PROSITE-ProRule" id="PRU00176"/>
    </source>
</evidence>
<evidence type="ECO:0000259" key="3">
    <source>
        <dbReference type="PROSITE" id="PS50102"/>
    </source>
</evidence>
<feature type="compositionally biased region" description="Low complexity" evidence="2">
    <location>
        <begin position="170"/>
        <end position="189"/>
    </location>
</feature>
<dbReference type="STRING" id="857340.A0A086SXL4"/>
<feature type="region of interest" description="Disordered" evidence="2">
    <location>
        <begin position="807"/>
        <end position="852"/>
    </location>
</feature>
<keyword evidence="1" id="KW-0694">RNA-binding</keyword>
<evidence type="ECO:0000256" key="2">
    <source>
        <dbReference type="SAM" id="MobiDB-lite"/>
    </source>
</evidence>
<feature type="region of interest" description="Disordered" evidence="2">
    <location>
        <begin position="55"/>
        <end position="374"/>
    </location>
</feature>
<feature type="compositionally biased region" description="Acidic residues" evidence="2">
    <location>
        <begin position="135"/>
        <end position="144"/>
    </location>
</feature>
<dbReference type="AlphaFoldDB" id="A0A086SXL4"/>
<dbReference type="EMBL" id="JPKY01000112">
    <property type="protein sequence ID" value="KFH41846.1"/>
    <property type="molecule type" value="Genomic_DNA"/>
</dbReference>
<keyword evidence="5" id="KW-1185">Reference proteome</keyword>
<evidence type="ECO:0000313" key="5">
    <source>
        <dbReference type="Proteomes" id="UP000029964"/>
    </source>
</evidence>
<dbReference type="Proteomes" id="UP000029964">
    <property type="component" value="Unassembled WGS sequence"/>
</dbReference>
<feature type="region of interest" description="Disordered" evidence="2">
    <location>
        <begin position="471"/>
        <end position="579"/>
    </location>
</feature>
<dbReference type="PANTHER" id="PTHR23295:SF6">
    <property type="entry name" value="NEOSIN, ISOFORM A"/>
    <property type="match status" value="1"/>
</dbReference>
<feature type="compositionally biased region" description="Polar residues" evidence="2">
    <location>
        <begin position="13"/>
        <end position="24"/>
    </location>
</feature>
<dbReference type="OrthoDB" id="10044938at2759"/>
<reference evidence="5" key="1">
    <citation type="journal article" date="2014" name="Genome Announc.">
        <title>Genome sequence and annotation of Acremonium chrysogenum, producer of the beta-lactam antibiotic cephalosporin C.</title>
        <authorList>
            <person name="Terfehr D."/>
            <person name="Dahlmann T.A."/>
            <person name="Specht T."/>
            <person name="Zadra I."/>
            <person name="Kuernsteiner H."/>
            <person name="Kueck U."/>
        </authorList>
    </citation>
    <scope>NUCLEOTIDE SEQUENCE [LARGE SCALE GENOMIC DNA]</scope>
    <source>
        <strain evidence="5">ATCC 11550 / CBS 779.69 / DSM 880 / IAM 14645 / JCM 23072 / IMI 49137</strain>
    </source>
</reference>
<dbReference type="InterPro" id="IPR000504">
    <property type="entry name" value="RRM_dom"/>
</dbReference>
<dbReference type="PROSITE" id="PS50102">
    <property type="entry name" value="RRM"/>
    <property type="match status" value="1"/>
</dbReference>
<evidence type="ECO:0000313" key="4">
    <source>
        <dbReference type="EMBL" id="KFH41846.1"/>
    </source>
</evidence>